<dbReference type="SMART" id="SM00823">
    <property type="entry name" value="PKS_PP"/>
    <property type="match status" value="1"/>
</dbReference>
<dbReference type="Pfam" id="PF21089">
    <property type="entry name" value="PKS_DH_N"/>
    <property type="match status" value="1"/>
</dbReference>
<dbReference type="PROSITE" id="PS52019">
    <property type="entry name" value="PKS_MFAS_DH"/>
    <property type="match status" value="1"/>
</dbReference>
<dbReference type="InterPro" id="IPR020806">
    <property type="entry name" value="PKS_PP-bd"/>
</dbReference>
<dbReference type="PROSITE" id="PS50075">
    <property type="entry name" value="CARRIER"/>
    <property type="match status" value="1"/>
</dbReference>
<dbReference type="Gene3D" id="1.10.1200.10">
    <property type="entry name" value="ACP-like"/>
    <property type="match status" value="1"/>
</dbReference>
<dbReference type="GO" id="GO:0031177">
    <property type="term" value="F:phosphopantetheine binding"/>
    <property type="evidence" value="ECO:0007669"/>
    <property type="project" value="InterPro"/>
</dbReference>
<feature type="active site" description="Proton acceptor; for dehydratase activity" evidence="8">
    <location>
        <position position="977"/>
    </location>
</feature>
<dbReference type="InterPro" id="IPR056501">
    <property type="entry name" value="NAD-bd_HRPKS_sdrA"/>
</dbReference>
<evidence type="ECO:0000256" key="1">
    <source>
        <dbReference type="ARBA" id="ARBA00022450"/>
    </source>
</evidence>
<dbReference type="PANTHER" id="PTHR43775:SF29">
    <property type="entry name" value="ASPERFURANONE POLYKETIDE SYNTHASE AFOG-RELATED"/>
    <property type="match status" value="1"/>
</dbReference>
<dbReference type="InterPro" id="IPR036736">
    <property type="entry name" value="ACP-like_sf"/>
</dbReference>
<dbReference type="Proteomes" id="UP000799437">
    <property type="component" value="Unassembled WGS sequence"/>
</dbReference>
<dbReference type="InterPro" id="IPR020841">
    <property type="entry name" value="PKS_Beta-ketoAc_synthase_dom"/>
</dbReference>
<name>A0A6A6W039_9PEZI</name>
<dbReference type="SMART" id="SM00826">
    <property type="entry name" value="PKS_DH"/>
    <property type="match status" value="1"/>
</dbReference>
<dbReference type="InterPro" id="IPR013154">
    <property type="entry name" value="ADH-like_N"/>
</dbReference>
<dbReference type="SUPFAM" id="SSF53901">
    <property type="entry name" value="Thiolase-like"/>
    <property type="match status" value="1"/>
</dbReference>
<proteinExistence type="predicted"/>
<dbReference type="GO" id="GO:0004312">
    <property type="term" value="F:fatty acid synthase activity"/>
    <property type="evidence" value="ECO:0007669"/>
    <property type="project" value="TreeGrafter"/>
</dbReference>
<dbReference type="OrthoDB" id="329835at2759"/>
<keyword evidence="4" id="KW-0521">NADP</keyword>
<evidence type="ECO:0000256" key="6">
    <source>
        <dbReference type="ARBA" id="ARBA00023268"/>
    </source>
</evidence>
<evidence type="ECO:0000259" key="9">
    <source>
        <dbReference type="PROSITE" id="PS50075"/>
    </source>
</evidence>
<dbReference type="CDD" id="cd02440">
    <property type="entry name" value="AdoMet_MTases"/>
    <property type="match status" value="1"/>
</dbReference>
<dbReference type="CDD" id="cd00833">
    <property type="entry name" value="PKS"/>
    <property type="match status" value="1"/>
</dbReference>
<dbReference type="InterPro" id="IPR001227">
    <property type="entry name" value="Ac_transferase_dom_sf"/>
</dbReference>
<dbReference type="Pfam" id="PF16197">
    <property type="entry name" value="KAsynt_C_assoc"/>
    <property type="match status" value="1"/>
</dbReference>
<feature type="domain" description="PKS/mFAS DH" evidence="11">
    <location>
        <begin position="945"/>
        <end position="1258"/>
    </location>
</feature>
<dbReference type="Pfam" id="PF13602">
    <property type="entry name" value="ADH_zinc_N_2"/>
    <property type="match status" value="1"/>
</dbReference>
<evidence type="ECO:0000256" key="4">
    <source>
        <dbReference type="ARBA" id="ARBA00022857"/>
    </source>
</evidence>
<evidence type="ECO:0000256" key="7">
    <source>
        <dbReference type="ARBA" id="ARBA00023315"/>
    </source>
</evidence>
<dbReference type="InterPro" id="IPR049552">
    <property type="entry name" value="PKS_DH_N"/>
</dbReference>
<dbReference type="GeneID" id="54490164"/>
<evidence type="ECO:0000259" key="10">
    <source>
        <dbReference type="PROSITE" id="PS52004"/>
    </source>
</evidence>
<dbReference type="InterPro" id="IPR014043">
    <property type="entry name" value="Acyl_transferase_dom"/>
</dbReference>
<dbReference type="GO" id="GO:0016491">
    <property type="term" value="F:oxidoreductase activity"/>
    <property type="evidence" value="ECO:0007669"/>
    <property type="project" value="UniProtKB-KW"/>
</dbReference>
<dbReference type="InterPro" id="IPR009081">
    <property type="entry name" value="PP-bd_ACP"/>
</dbReference>
<dbReference type="SUPFAM" id="SSF53335">
    <property type="entry name" value="S-adenosyl-L-methionine-dependent methyltransferases"/>
    <property type="match status" value="1"/>
</dbReference>
<keyword evidence="3" id="KW-0808">Transferase</keyword>
<evidence type="ECO:0000259" key="11">
    <source>
        <dbReference type="PROSITE" id="PS52019"/>
    </source>
</evidence>
<dbReference type="InterPro" id="IPR036291">
    <property type="entry name" value="NAD(P)-bd_dom_sf"/>
</dbReference>
<dbReference type="InterPro" id="IPR016035">
    <property type="entry name" value="Acyl_Trfase/lysoPLipase"/>
</dbReference>
<keyword evidence="7" id="KW-0012">Acyltransferase</keyword>
<dbReference type="SMART" id="SM00822">
    <property type="entry name" value="PKS_KR"/>
    <property type="match status" value="1"/>
</dbReference>
<dbReference type="InterPro" id="IPR032821">
    <property type="entry name" value="PKS_assoc"/>
</dbReference>
<dbReference type="SMART" id="SM00825">
    <property type="entry name" value="PKS_KS"/>
    <property type="match status" value="1"/>
</dbReference>
<dbReference type="Pfam" id="PF08242">
    <property type="entry name" value="Methyltransf_12"/>
    <property type="match status" value="1"/>
</dbReference>
<dbReference type="Pfam" id="PF08659">
    <property type="entry name" value="KR"/>
    <property type="match status" value="1"/>
</dbReference>
<dbReference type="Pfam" id="PF08240">
    <property type="entry name" value="ADH_N"/>
    <property type="match status" value="1"/>
</dbReference>
<dbReference type="SUPFAM" id="SSF50129">
    <property type="entry name" value="GroES-like"/>
    <property type="match status" value="1"/>
</dbReference>
<dbReference type="InterPro" id="IPR016036">
    <property type="entry name" value="Malonyl_transacylase_ACP-bd"/>
</dbReference>
<dbReference type="Gene3D" id="3.40.366.10">
    <property type="entry name" value="Malonyl-Coenzyme A Acyl Carrier Protein, domain 2"/>
    <property type="match status" value="1"/>
</dbReference>
<evidence type="ECO:0000256" key="3">
    <source>
        <dbReference type="ARBA" id="ARBA00022679"/>
    </source>
</evidence>
<keyword evidence="2" id="KW-0597">Phosphoprotein</keyword>
<dbReference type="InterPro" id="IPR057326">
    <property type="entry name" value="KR_dom"/>
</dbReference>
<dbReference type="GO" id="GO:0044550">
    <property type="term" value="P:secondary metabolite biosynthetic process"/>
    <property type="evidence" value="ECO:0007669"/>
    <property type="project" value="TreeGrafter"/>
</dbReference>
<dbReference type="InterPro" id="IPR049900">
    <property type="entry name" value="PKS_mFAS_DH"/>
</dbReference>
<protein>
    <submittedName>
        <fullName evidence="12">Polyketide synthase-like protein</fullName>
    </submittedName>
</protein>
<dbReference type="PANTHER" id="PTHR43775">
    <property type="entry name" value="FATTY ACID SYNTHASE"/>
    <property type="match status" value="1"/>
</dbReference>
<dbReference type="GO" id="GO:0006633">
    <property type="term" value="P:fatty acid biosynthetic process"/>
    <property type="evidence" value="ECO:0007669"/>
    <property type="project" value="TreeGrafter"/>
</dbReference>
<dbReference type="InterPro" id="IPR020807">
    <property type="entry name" value="PKS_DH"/>
</dbReference>
<dbReference type="Pfam" id="PF23297">
    <property type="entry name" value="ACP_SdgA_C"/>
    <property type="match status" value="1"/>
</dbReference>
<dbReference type="Gene3D" id="3.90.180.10">
    <property type="entry name" value="Medium-chain alcohol dehydrogenases, catalytic domain"/>
    <property type="match status" value="1"/>
</dbReference>
<dbReference type="Gene3D" id="3.40.50.720">
    <property type="entry name" value="NAD(P)-binding Rossmann-like Domain"/>
    <property type="match status" value="1"/>
</dbReference>
<feature type="region of interest" description="C-terminal hotdog fold" evidence="8">
    <location>
        <begin position="1106"/>
        <end position="1258"/>
    </location>
</feature>
<dbReference type="Pfam" id="PF14765">
    <property type="entry name" value="PS-DH"/>
    <property type="match status" value="1"/>
</dbReference>
<dbReference type="RefSeq" id="XP_033597388.1">
    <property type="nucleotide sequence ID" value="XM_033749110.1"/>
</dbReference>
<dbReference type="Pfam" id="PF00109">
    <property type="entry name" value="ketoacyl-synt"/>
    <property type="match status" value="1"/>
</dbReference>
<dbReference type="InterPro" id="IPR042104">
    <property type="entry name" value="PKS_dehydratase_sf"/>
</dbReference>
<feature type="domain" description="Ketosynthase family 3 (KS3)" evidence="10">
    <location>
        <begin position="11"/>
        <end position="425"/>
    </location>
</feature>
<dbReference type="SMART" id="SM00829">
    <property type="entry name" value="PKS_ER"/>
    <property type="match status" value="1"/>
</dbReference>
<dbReference type="InterPro" id="IPR014030">
    <property type="entry name" value="Ketoacyl_synth_N"/>
</dbReference>
<dbReference type="InterPro" id="IPR016039">
    <property type="entry name" value="Thiolase-like"/>
</dbReference>
<dbReference type="InterPro" id="IPR013968">
    <property type="entry name" value="PKS_KR"/>
</dbReference>
<dbReference type="GO" id="GO:1901336">
    <property type="term" value="P:lactone biosynthetic process"/>
    <property type="evidence" value="ECO:0007669"/>
    <property type="project" value="UniProtKB-ARBA"/>
</dbReference>
<dbReference type="InterPro" id="IPR049551">
    <property type="entry name" value="PKS_DH_C"/>
</dbReference>
<feature type="active site" description="Proton donor; for dehydratase activity" evidence="8">
    <location>
        <position position="1167"/>
    </location>
</feature>
<dbReference type="Gene3D" id="3.30.70.3290">
    <property type="match status" value="1"/>
</dbReference>
<keyword evidence="13" id="KW-1185">Reference proteome</keyword>
<dbReference type="SUPFAM" id="SSF47336">
    <property type="entry name" value="ACP-like"/>
    <property type="match status" value="1"/>
</dbReference>
<evidence type="ECO:0000313" key="12">
    <source>
        <dbReference type="EMBL" id="KAF2754937.1"/>
    </source>
</evidence>
<feature type="domain" description="Carrier" evidence="9">
    <location>
        <begin position="2472"/>
        <end position="2550"/>
    </location>
</feature>
<dbReference type="FunFam" id="3.40.50.720:FF:000209">
    <property type="entry name" value="Polyketide synthase Pks12"/>
    <property type="match status" value="1"/>
</dbReference>
<evidence type="ECO:0000256" key="5">
    <source>
        <dbReference type="ARBA" id="ARBA00023002"/>
    </source>
</evidence>
<evidence type="ECO:0000313" key="13">
    <source>
        <dbReference type="Proteomes" id="UP000799437"/>
    </source>
</evidence>
<dbReference type="SUPFAM" id="SSF55048">
    <property type="entry name" value="Probable ACP-binding domain of malonyl-CoA ACP transacylase"/>
    <property type="match status" value="1"/>
</dbReference>
<dbReference type="InterPro" id="IPR011032">
    <property type="entry name" value="GroES-like_sf"/>
</dbReference>
<gene>
    <name evidence="12" type="ORF">EJ05DRAFT_533126</name>
</gene>
<dbReference type="PROSITE" id="PS52004">
    <property type="entry name" value="KS3_2"/>
    <property type="match status" value="1"/>
</dbReference>
<sequence length="2556" mass="280117">MVPPSPKPPSSRPLAITGLSCRFAGSSSTPSKLWTLLSSGTDAWSPIPATRFDGASLYHPEQQRLDRHHVQGGYFLDEDISAFDAPFFGVATEAAEAMDPQLRLSMEGVFEAFEDAGYTLERMAGSNTSVFSGTFGRDYSDRLIKDPETLPASYFTGNGAAMYSNRISHFYDLRGPSVTTDTGCSGGMAALHLAAQSIRSGEAKIAIACVAHLSMNPDLVIALSNLGVLSPQGKCLPWDERANGYGRGEGMAVVILKDLDEALRDGDHVHAVIRESVMNQDGKTGTITSPAMRAQQELIRDCYRRAGLNLADTAYIEAHMTGTPTGDPIEAEALATTFGASRAPGRPVYVGSCKGNLGHTEPVSGLAAIIPPHINYEKTNPAIRLEEWNLKLPLETTPWPAGAPLRASVNNFGYGGTNVHVIMEAAPRTAALWTSSHISNINGQKGTSKSSVSNGITVDMSEDADVSQSYVVILSARHSAGVSEMAKKLSVHLRESLRQDHNLSLADVAYTLSERRSRFQWSTAIQAMSVEQLAEKLEDQQFKSIRAGTPPRIGFVFNGQGGQWPGMGRELLARYPVFSDAMRKCTSILQESHGASWSLYDELCRNAETSRIDDAEISQPANVALQICLVDLLKSWGIVPAAVASHSSGEIAAAYAVGMLTAEEALGVVYHRGSIAARHRDEGGLKGGMMAARLSANEAEEYIKDTSTGKIVVACVNSPASVTLSGDLSALDEVAVRLANDAVSARKLNVPVAYHSHHMQQVAEIYEDRLNSKVGSKSSIPKIPFASPVTGRLLGTGEGLDAKHWVKNLVSPVLFSSALECMVYGSDGQKTPNGASDHTPCVDVLLEIGAHNTLSGAIKETLSQTPIPYTTCLRRNADAVKTMQAAAGDLVTRGCPVDLYVVNHPSGESASFVPNLPTYCWDHRNTYTVEPRTSHQNRYRRYPPHELLGSSAPGTNSLVPTWRNFLRTTDLPWLSDHQLESKTVFPGAGYVCMAIEAVRQLKMSAGAKQDPAAYRLRDVDIQSALVIPPDATGVEVVFTLRDCSDKELDYRGWHEFELFSIGPNDAWSRHCIGFVSTEDILPSKTTFPGSDDAINGVSPHVPENQGEVVDAEVVFDSLRRMGIYHGPTFRHLDASRILGLKSTTTFRLSAEAQNKHNEYVLHPITLDSIFQTCYFSLPREAREGAMMVPRSIGSMTVPRGLLPETGKPLTSTVELQRCRKDAGIFAGTVTMEPKHDQLGLALEISNFRVQRVAADEEPTDNVFRAHSQARWELDVLHRVPQAVKESMQIALSEAELADERSYREAAYYLMVEALTELQSEDSETWQSYHKRYFQWMKAITVAVETGQLENGHGLRASAWTSTSQTHRETLLDAVAKKNAGGRLLVDIGRHLAQIIRGDINALEIMTEGGLLERYYAETPQFNHTYQHLRRTLELYAVKNPGARVLEIGAGTGGATTYALAAFSAKDERRATKTLVGHYDYTDISSDFFAAAKEKFAHCRSKMDFRKLNIEADPIQQGFDAGTYDLVIASQVLHATVSLRNTLTNVRTLLKPGGKLIYLEGTQHSINFELIFGTLPGWWLGEEPYRQMSAIANVPTWNKVLRSSGFTGVDFNIQDCVHTEVQVSSLIMSTAFKMPTFPSRISIVGDRDAPPNWHRELATTLYHKTGTSPHIEFLEDVQPDEKTLYIVTVEMSRCLVSSMDQKTFEKLRHLLVDGMGILWVGRGGFIDAEKPHWGSISGLLRTLRREDTNKRCVHLDFDTNTNPWGLETVQHIMHVFEESLDYSTTDSDMDWEYAVKDSVLHVLRYYPDEAQDVANSGQKSLAEPQPWRVPGRDLQYQLPEGSIDLLDHIAFHEVPDANDDLPYGMIEIDTKAFALNFQDLMLALGFVKEVMTLAHEAAGVVKRLGPGTDRSGLKVGDRVCGAFRGGFASTSRGWWENMIKAPDELSWEEAAAFPIVHLTVNISLVYTARLQKGERILIHSAAGGVGQAAIMWAQSIGAEIFATCGTKEKNLLLQESFGIPADHIFSSRNTSFVTGVMKATDGKGVDVVLNSLGGPLLKATWQCLADFGRFVEIGKIDLHAAKRLDMSPFARNITMSGVDLIAYSELKRMVIADAYKDIMRLYHAGKLRPVVPITTFSVTDMGKAMKFMQGGTHTGKLVIHVEPNSLVSVIPRTPVLELDKMDFSHLVVGGLTGIGNTIVMRLIDKGAKNIVAVSRNAVSHRNAAALREMAQEHGCRLLIQNCDIANDEQLLQLVQDLREKDIPPIGGVVQAAMVLDDTVLERMTYEQWQNGVRPKIAGTWNLHNLLPELNYFIMLSSGTGITGNPSQANYAAGNTFEDMLARHRTQAGHPALSIDLGAVDDVGYVAEQGEDVMKRVGTAVSAISLSVDHVMRLVEGGITNPLRRDQAHSHTITCFPQYAALPDDRGIKGDKRFGTLRLGDDDISPTDIQSPSASRVQTLIREFVNTGPTMAEPEAKQLVRELLSAEIGELFNIDPTDIDPAVPLTHHGVDSLVAVRFRNWISSEVKARVTIFEILQSASLVEFAGLICSRSSVLSRV</sequence>
<dbReference type="InterPro" id="IPR020843">
    <property type="entry name" value="ER"/>
</dbReference>
<dbReference type="InterPro" id="IPR050091">
    <property type="entry name" value="PKS_NRPS_Biosynth_Enz"/>
</dbReference>
<dbReference type="InterPro" id="IPR029063">
    <property type="entry name" value="SAM-dependent_MTases_sf"/>
</dbReference>
<dbReference type="InterPro" id="IPR013217">
    <property type="entry name" value="Methyltransf_12"/>
</dbReference>
<dbReference type="Gene3D" id="3.40.47.10">
    <property type="match status" value="1"/>
</dbReference>
<evidence type="ECO:0000256" key="8">
    <source>
        <dbReference type="PROSITE-ProRule" id="PRU01363"/>
    </source>
</evidence>
<reference evidence="12" key="1">
    <citation type="journal article" date="2020" name="Stud. Mycol.">
        <title>101 Dothideomycetes genomes: a test case for predicting lifestyles and emergence of pathogens.</title>
        <authorList>
            <person name="Haridas S."/>
            <person name="Albert R."/>
            <person name="Binder M."/>
            <person name="Bloem J."/>
            <person name="Labutti K."/>
            <person name="Salamov A."/>
            <person name="Andreopoulos B."/>
            <person name="Baker S."/>
            <person name="Barry K."/>
            <person name="Bills G."/>
            <person name="Bluhm B."/>
            <person name="Cannon C."/>
            <person name="Castanera R."/>
            <person name="Culley D."/>
            <person name="Daum C."/>
            <person name="Ezra D."/>
            <person name="Gonzalez J."/>
            <person name="Henrissat B."/>
            <person name="Kuo A."/>
            <person name="Liang C."/>
            <person name="Lipzen A."/>
            <person name="Lutzoni F."/>
            <person name="Magnuson J."/>
            <person name="Mondo S."/>
            <person name="Nolan M."/>
            <person name="Ohm R."/>
            <person name="Pangilinan J."/>
            <person name="Park H.-J."/>
            <person name="Ramirez L."/>
            <person name="Alfaro M."/>
            <person name="Sun H."/>
            <person name="Tritt A."/>
            <person name="Yoshinaga Y."/>
            <person name="Zwiers L.-H."/>
            <person name="Turgeon B."/>
            <person name="Goodwin S."/>
            <person name="Spatafora J."/>
            <person name="Crous P."/>
            <person name="Grigoriev I."/>
        </authorList>
    </citation>
    <scope>NUCLEOTIDE SEQUENCE</scope>
    <source>
        <strain evidence="12">CBS 121739</strain>
    </source>
</reference>
<dbReference type="Pfam" id="PF23114">
    <property type="entry name" value="NAD-bd_HRPKS_sdrA"/>
    <property type="match status" value="1"/>
</dbReference>
<keyword evidence="1" id="KW-0596">Phosphopantetheine</keyword>
<dbReference type="CDD" id="cd05195">
    <property type="entry name" value="enoyl_red"/>
    <property type="match status" value="1"/>
</dbReference>
<keyword evidence="5" id="KW-0560">Oxidoreductase</keyword>
<keyword evidence="6" id="KW-0511">Multifunctional enzyme</keyword>
<dbReference type="Pfam" id="PF00698">
    <property type="entry name" value="Acyl_transf_1"/>
    <property type="match status" value="1"/>
</dbReference>
<feature type="region of interest" description="N-terminal hotdog fold" evidence="8">
    <location>
        <begin position="945"/>
        <end position="1082"/>
    </location>
</feature>
<dbReference type="Gene3D" id="3.10.129.110">
    <property type="entry name" value="Polyketide synthase dehydratase"/>
    <property type="match status" value="1"/>
</dbReference>
<accession>A0A6A6W039</accession>
<dbReference type="InterPro" id="IPR014031">
    <property type="entry name" value="Ketoacyl_synth_C"/>
</dbReference>
<dbReference type="SUPFAM" id="SSF52151">
    <property type="entry name" value="FabD/lysophospholipase-like"/>
    <property type="match status" value="1"/>
</dbReference>
<organism evidence="12 13">
    <name type="scientific">Pseudovirgaria hyperparasitica</name>
    <dbReference type="NCBI Taxonomy" id="470096"/>
    <lineage>
        <taxon>Eukaryota</taxon>
        <taxon>Fungi</taxon>
        <taxon>Dikarya</taxon>
        <taxon>Ascomycota</taxon>
        <taxon>Pezizomycotina</taxon>
        <taxon>Dothideomycetes</taxon>
        <taxon>Dothideomycetes incertae sedis</taxon>
        <taxon>Acrospermales</taxon>
        <taxon>Acrospermaceae</taxon>
        <taxon>Pseudovirgaria</taxon>
    </lineage>
</organism>
<dbReference type="SMART" id="SM00827">
    <property type="entry name" value="PKS_AT"/>
    <property type="match status" value="1"/>
</dbReference>
<dbReference type="EMBL" id="ML996579">
    <property type="protein sequence ID" value="KAF2754937.1"/>
    <property type="molecule type" value="Genomic_DNA"/>
</dbReference>
<evidence type="ECO:0000256" key="2">
    <source>
        <dbReference type="ARBA" id="ARBA00022553"/>
    </source>
</evidence>
<dbReference type="SUPFAM" id="SSF51735">
    <property type="entry name" value="NAD(P)-binding Rossmann-fold domains"/>
    <property type="match status" value="2"/>
</dbReference>
<dbReference type="Gene3D" id="3.40.50.150">
    <property type="entry name" value="Vaccinia Virus protein VP39"/>
    <property type="match status" value="1"/>
</dbReference>
<dbReference type="Pfam" id="PF02801">
    <property type="entry name" value="Ketoacyl-synt_C"/>
    <property type="match status" value="1"/>
</dbReference>